<sequence>MPIESYYVNPKNTNQECTKAVSVISKFQMKLVDAANIISTQSCLPKDARVEVNVIHQNNIQNYQGTGFYREIGGANFLDKNAIGHNNVPVLVHDVMEHIKQHGKAPDWAELNVVCKDDRHGGIPVIGKIDRVNMDIFVFLDNNDTNNLRKRGDGPNELREDYKHHTIVLHSIREEDLVTIEINVEVHATQNPGLDRRQFHFATCKKVLASFPMWKKIENHFTRRVYYLGTPNILQLLTARDTNQYVQNNRNNQNNQGQPNYYGHVWDADINLDQVYINTFFNTGKLEMTPIYKMIHTEWIDGKFNIFFSKCPSTGTQNNNTDWCWMNYKITDSIAMCVSSLAFVNRHGIAPVKLKRDPPSHQGYINGIITNGCVIVSQSGHCYTAGGLHDNCHYRIVMGPNGYYIYPQFDSLDTEAQRRYDNFLELTQNIQLLGCEIISHGLEIPSEETVLEGIIDNFRSRLDNR</sequence>
<gene>
    <name evidence="1" type="ORF">CTEN210_10798</name>
</gene>
<evidence type="ECO:0000313" key="2">
    <source>
        <dbReference type="Proteomes" id="UP001054902"/>
    </source>
</evidence>
<proteinExistence type="predicted"/>
<accession>A0AAD3CYH0</accession>
<organism evidence="1 2">
    <name type="scientific">Chaetoceros tenuissimus</name>
    <dbReference type="NCBI Taxonomy" id="426638"/>
    <lineage>
        <taxon>Eukaryota</taxon>
        <taxon>Sar</taxon>
        <taxon>Stramenopiles</taxon>
        <taxon>Ochrophyta</taxon>
        <taxon>Bacillariophyta</taxon>
        <taxon>Coscinodiscophyceae</taxon>
        <taxon>Chaetocerotophycidae</taxon>
        <taxon>Chaetocerotales</taxon>
        <taxon>Chaetocerotaceae</taxon>
        <taxon>Chaetoceros</taxon>
    </lineage>
</organism>
<name>A0AAD3CYH0_9STRA</name>
<dbReference type="AlphaFoldDB" id="A0AAD3CYH0"/>
<reference evidence="1 2" key="1">
    <citation type="journal article" date="2021" name="Sci. Rep.">
        <title>The genome of the diatom Chaetoceros tenuissimus carries an ancient integrated fragment of an extant virus.</title>
        <authorList>
            <person name="Hongo Y."/>
            <person name="Kimura K."/>
            <person name="Takaki Y."/>
            <person name="Yoshida Y."/>
            <person name="Baba S."/>
            <person name="Kobayashi G."/>
            <person name="Nagasaki K."/>
            <person name="Hano T."/>
            <person name="Tomaru Y."/>
        </authorList>
    </citation>
    <scope>NUCLEOTIDE SEQUENCE [LARGE SCALE GENOMIC DNA]</scope>
    <source>
        <strain evidence="1 2">NIES-3715</strain>
    </source>
</reference>
<evidence type="ECO:0000313" key="1">
    <source>
        <dbReference type="EMBL" id="GFH54322.1"/>
    </source>
</evidence>
<comment type="caution">
    <text evidence="1">The sequence shown here is derived from an EMBL/GenBank/DDBJ whole genome shotgun (WGS) entry which is preliminary data.</text>
</comment>
<protein>
    <submittedName>
        <fullName evidence="1">Uncharacterized protein</fullName>
    </submittedName>
</protein>
<dbReference type="EMBL" id="BLLK01000047">
    <property type="protein sequence ID" value="GFH54322.1"/>
    <property type="molecule type" value="Genomic_DNA"/>
</dbReference>
<dbReference type="Proteomes" id="UP001054902">
    <property type="component" value="Unassembled WGS sequence"/>
</dbReference>
<keyword evidence="2" id="KW-1185">Reference proteome</keyword>